<keyword evidence="3" id="KW-0408">Iron</keyword>
<evidence type="ECO:0000256" key="2">
    <source>
        <dbReference type="ARBA" id="ARBA00022723"/>
    </source>
</evidence>
<gene>
    <name evidence="5" type="ORF">GCM10009760_14940</name>
</gene>
<dbReference type="InterPro" id="IPR058240">
    <property type="entry name" value="rSAM_sf"/>
</dbReference>
<dbReference type="Pfam" id="PF13353">
    <property type="entry name" value="Fer4_12"/>
    <property type="match status" value="1"/>
</dbReference>
<organism evidence="5 6">
    <name type="scientific">Kitasatospora kazusensis</name>
    <dbReference type="NCBI Taxonomy" id="407974"/>
    <lineage>
        <taxon>Bacteria</taxon>
        <taxon>Bacillati</taxon>
        <taxon>Actinomycetota</taxon>
        <taxon>Actinomycetes</taxon>
        <taxon>Kitasatosporales</taxon>
        <taxon>Streptomycetaceae</taxon>
        <taxon>Kitasatospora</taxon>
    </lineage>
</organism>
<dbReference type="InterPro" id="IPR013785">
    <property type="entry name" value="Aldolase_TIM"/>
</dbReference>
<evidence type="ECO:0000313" key="6">
    <source>
        <dbReference type="Proteomes" id="UP001422759"/>
    </source>
</evidence>
<keyword evidence="6" id="KW-1185">Reference proteome</keyword>
<dbReference type="RefSeq" id="WP_344462050.1">
    <property type="nucleotide sequence ID" value="NZ_BAAANT010000006.1"/>
</dbReference>
<dbReference type="InterPro" id="IPR007197">
    <property type="entry name" value="rSAM"/>
</dbReference>
<dbReference type="InterPro" id="IPR050377">
    <property type="entry name" value="Radical_SAM_PqqE_MftC-like"/>
</dbReference>
<reference evidence="6" key="1">
    <citation type="journal article" date="2019" name="Int. J. Syst. Evol. Microbiol.">
        <title>The Global Catalogue of Microorganisms (GCM) 10K type strain sequencing project: providing services to taxonomists for standard genome sequencing and annotation.</title>
        <authorList>
            <consortium name="The Broad Institute Genomics Platform"/>
            <consortium name="The Broad Institute Genome Sequencing Center for Infectious Disease"/>
            <person name="Wu L."/>
            <person name="Ma J."/>
        </authorList>
    </citation>
    <scope>NUCLEOTIDE SEQUENCE [LARGE SCALE GENOMIC DNA]</scope>
    <source>
        <strain evidence="6">JCM 14560</strain>
    </source>
</reference>
<evidence type="ECO:0000256" key="1">
    <source>
        <dbReference type="ARBA" id="ARBA00022691"/>
    </source>
</evidence>
<dbReference type="EMBL" id="BAAANT010000006">
    <property type="protein sequence ID" value="GAA2135896.1"/>
    <property type="molecule type" value="Genomic_DNA"/>
</dbReference>
<evidence type="ECO:0000313" key="5">
    <source>
        <dbReference type="EMBL" id="GAA2135896.1"/>
    </source>
</evidence>
<keyword evidence="1" id="KW-0949">S-adenosyl-L-methionine</keyword>
<dbReference type="CDD" id="cd01335">
    <property type="entry name" value="Radical_SAM"/>
    <property type="match status" value="1"/>
</dbReference>
<proteinExistence type="predicted"/>
<sequence>MHLSEIIAVRSVPGAGVFFALTRRCPLSCAHCSTNSMLSSEQHSETPFRRLAATFTAEHHPEILYLTGGEPLLRPRLVADLVERAHEVGTKVVLITGMYFARADGRVPKPLWKCLTMVDHVTASQDVHHEAQVPRRNAFTVLRRLRDAGRDVSFQLAGSGPQDPYLAEITAQIDRDFDGQVPSLVLKFAAIGRGEQLYEQPAGLSEDTASPSPCEVASWPVVAFDGSISACCNQEVIDGATPAHLSLGHARDLRWAEIVERTGQDPTLRALRVYGPRNALAQIGRKPGCPGVCDTCIAFEDQPGLAAEFDGLTRRPAFVPTESLVRLMLRDEGPLAFARRSGIRRYAHLVERGLTPTGAAGVEHAGTEPARAGTAGAEPVAAGRIGAARIGAEHGGVAHAND</sequence>
<comment type="caution">
    <text evidence="5">The sequence shown here is derived from an EMBL/GenBank/DDBJ whole genome shotgun (WGS) entry which is preliminary data.</text>
</comment>
<dbReference type="PANTHER" id="PTHR11228">
    <property type="entry name" value="RADICAL SAM DOMAIN PROTEIN"/>
    <property type="match status" value="1"/>
</dbReference>
<keyword evidence="2" id="KW-0479">Metal-binding</keyword>
<evidence type="ECO:0000256" key="4">
    <source>
        <dbReference type="ARBA" id="ARBA00023014"/>
    </source>
</evidence>
<protein>
    <recommendedName>
        <fullName evidence="7">Radical SAM protein</fullName>
    </recommendedName>
</protein>
<keyword evidence="4" id="KW-0411">Iron-sulfur</keyword>
<evidence type="ECO:0000256" key="3">
    <source>
        <dbReference type="ARBA" id="ARBA00023004"/>
    </source>
</evidence>
<dbReference type="Gene3D" id="3.20.20.70">
    <property type="entry name" value="Aldolase class I"/>
    <property type="match status" value="1"/>
</dbReference>
<evidence type="ECO:0008006" key="7">
    <source>
        <dbReference type="Google" id="ProtNLM"/>
    </source>
</evidence>
<dbReference type="SFLD" id="SFLDS00029">
    <property type="entry name" value="Radical_SAM"/>
    <property type="match status" value="1"/>
</dbReference>
<dbReference type="Proteomes" id="UP001422759">
    <property type="component" value="Unassembled WGS sequence"/>
</dbReference>
<name>A0ABP5KV57_9ACTN</name>
<accession>A0ABP5KV57</accession>
<dbReference type="SUPFAM" id="SSF102114">
    <property type="entry name" value="Radical SAM enzymes"/>
    <property type="match status" value="1"/>
</dbReference>
<dbReference type="PANTHER" id="PTHR11228:SF7">
    <property type="entry name" value="PQQA PEPTIDE CYCLASE"/>
    <property type="match status" value="1"/>
</dbReference>